<accession>A0AAV2LFX3</accession>
<dbReference type="Proteomes" id="UP001497482">
    <property type="component" value="Chromosome 23"/>
</dbReference>
<keyword evidence="2" id="KW-1185">Reference proteome</keyword>
<evidence type="ECO:0000313" key="1">
    <source>
        <dbReference type="EMBL" id="CAL1600411.1"/>
    </source>
</evidence>
<dbReference type="EMBL" id="OZ035845">
    <property type="protein sequence ID" value="CAL1600411.1"/>
    <property type="molecule type" value="Genomic_DNA"/>
</dbReference>
<sequence length="157" mass="17829">MMEVMLWRWGRRVVVRRSVIDVRDCRVEGGEEEVSQVRVESVGELPGLMGRSSTDTCWLGIMAERRGVRRWVEMRSCTAGGHRCGRGVDTAGGIPGIWGERWWRVVSIRTEAEVFDRGIGREVVGNLDQSRWDGLGVGCWVCLWSMLSAVLYQYSHV</sequence>
<proteinExistence type="predicted"/>
<name>A0AAV2LFX3_KNICA</name>
<evidence type="ECO:0000313" key="2">
    <source>
        <dbReference type="Proteomes" id="UP001497482"/>
    </source>
</evidence>
<dbReference type="AlphaFoldDB" id="A0AAV2LFX3"/>
<organism evidence="1 2">
    <name type="scientific">Knipowitschia caucasica</name>
    <name type="common">Caucasian dwarf goby</name>
    <name type="synonym">Pomatoschistus caucasicus</name>
    <dbReference type="NCBI Taxonomy" id="637954"/>
    <lineage>
        <taxon>Eukaryota</taxon>
        <taxon>Metazoa</taxon>
        <taxon>Chordata</taxon>
        <taxon>Craniata</taxon>
        <taxon>Vertebrata</taxon>
        <taxon>Euteleostomi</taxon>
        <taxon>Actinopterygii</taxon>
        <taxon>Neopterygii</taxon>
        <taxon>Teleostei</taxon>
        <taxon>Neoteleostei</taxon>
        <taxon>Acanthomorphata</taxon>
        <taxon>Gobiaria</taxon>
        <taxon>Gobiiformes</taxon>
        <taxon>Gobioidei</taxon>
        <taxon>Gobiidae</taxon>
        <taxon>Gobiinae</taxon>
        <taxon>Knipowitschia</taxon>
    </lineage>
</organism>
<reference evidence="1 2" key="1">
    <citation type="submission" date="2024-04" db="EMBL/GenBank/DDBJ databases">
        <authorList>
            <person name="Waldvogel A.-M."/>
            <person name="Schoenle A."/>
        </authorList>
    </citation>
    <scope>NUCLEOTIDE SEQUENCE [LARGE SCALE GENOMIC DNA]</scope>
</reference>
<gene>
    <name evidence="1" type="ORF">KC01_LOCUS28506</name>
</gene>
<protein>
    <submittedName>
        <fullName evidence="1">Uncharacterized protein</fullName>
    </submittedName>
</protein>